<keyword evidence="2" id="KW-1185">Reference proteome</keyword>
<protein>
    <submittedName>
        <fullName evidence="1">Uncharacterized protein</fullName>
    </submittedName>
</protein>
<dbReference type="Proteomes" id="UP000265703">
    <property type="component" value="Unassembled WGS sequence"/>
</dbReference>
<comment type="caution">
    <text evidence="1">The sequence shown here is derived from an EMBL/GenBank/DDBJ whole genome shotgun (WGS) entry which is preliminary data.</text>
</comment>
<accession>A0A397SX04</accession>
<evidence type="ECO:0000313" key="2">
    <source>
        <dbReference type="Proteomes" id="UP000265703"/>
    </source>
</evidence>
<name>A0A397SX04_9GLOM</name>
<gene>
    <name evidence="1" type="ORF">C1645_827992</name>
</gene>
<reference evidence="1 2" key="1">
    <citation type="submission" date="2018-06" db="EMBL/GenBank/DDBJ databases">
        <title>Comparative genomics reveals the genomic features of Rhizophagus irregularis, R. cerebriforme, R. diaphanum and Gigaspora rosea, and their symbiotic lifestyle signature.</title>
        <authorList>
            <person name="Morin E."/>
            <person name="San Clemente H."/>
            <person name="Chen E.C.H."/>
            <person name="De La Providencia I."/>
            <person name="Hainaut M."/>
            <person name="Kuo A."/>
            <person name="Kohler A."/>
            <person name="Murat C."/>
            <person name="Tang N."/>
            <person name="Roy S."/>
            <person name="Loubradou J."/>
            <person name="Henrissat B."/>
            <person name="Grigoriev I.V."/>
            <person name="Corradi N."/>
            <person name="Roux C."/>
            <person name="Martin F.M."/>
        </authorList>
    </citation>
    <scope>NUCLEOTIDE SEQUENCE [LARGE SCALE GENOMIC DNA]</scope>
    <source>
        <strain evidence="1 2">DAOM 227022</strain>
    </source>
</reference>
<dbReference type="AlphaFoldDB" id="A0A397SX04"/>
<proteinExistence type="predicted"/>
<dbReference type="OrthoDB" id="2425774at2759"/>
<dbReference type="EMBL" id="QKYT01000316">
    <property type="protein sequence ID" value="RIA87284.1"/>
    <property type="molecule type" value="Genomic_DNA"/>
</dbReference>
<organism evidence="1 2">
    <name type="scientific">Glomus cerebriforme</name>
    <dbReference type="NCBI Taxonomy" id="658196"/>
    <lineage>
        <taxon>Eukaryota</taxon>
        <taxon>Fungi</taxon>
        <taxon>Fungi incertae sedis</taxon>
        <taxon>Mucoromycota</taxon>
        <taxon>Glomeromycotina</taxon>
        <taxon>Glomeromycetes</taxon>
        <taxon>Glomerales</taxon>
        <taxon>Glomeraceae</taxon>
        <taxon>Glomus</taxon>
    </lineage>
</organism>
<dbReference type="STRING" id="658196.A0A397SX04"/>
<evidence type="ECO:0000313" key="1">
    <source>
        <dbReference type="EMBL" id="RIA87284.1"/>
    </source>
</evidence>
<sequence>MHDKNRILFNVGTNENSNFLNWTSGNDDIDNLIQKCQLETDEPNLIIKRIPYNNFHYIEYLTKGECSEIYTAVWIDGSFDEWDSNQ</sequence>